<evidence type="ECO:0000313" key="4">
    <source>
        <dbReference type="Proteomes" id="UP001183202"/>
    </source>
</evidence>
<reference evidence="4" key="1">
    <citation type="submission" date="2023-07" db="EMBL/GenBank/DDBJ databases">
        <title>30 novel species of actinomycetes from the DSMZ collection.</title>
        <authorList>
            <person name="Nouioui I."/>
        </authorList>
    </citation>
    <scope>NUCLEOTIDE SEQUENCE [LARGE SCALE GENOMIC DNA]</scope>
    <source>
        <strain evidence="4">DSM 45834</strain>
    </source>
</reference>
<dbReference type="PANTHER" id="PTHR46696:SF1">
    <property type="entry name" value="CYTOCHROME P450 YJIB-RELATED"/>
    <property type="match status" value="1"/>
</dbReference>
<dbReference type="EMBL" id="JAVREJ010000016">
    <property type="protein sequence ID" value="MDT0351994.1"/>
    <property type="molecule type" value="Genomic_DNA"/>
</dbReference>
<keyword evidence="4" id="KW-1185">Reference proteome</keyword>
<accession>A0ABU2NDQ0</accession>
<dbReference type="RefSeq" id="WP_311558504.1">
    <property type="nucleotide sequence ID" value="NZ_JAVREJ010000016.1"/>
</dbReference>
<dbReference type="InterPro" id="IPR036396">
    <property type="entry name" value="Cyt_P450_sf"/>
</dbReference>
<evidence type="ECO:0000256" key="2">
    <source>
        <dbReference type="SAM" id="MobiDB-lite"/>
    </source>
</evidence>
<comment type="caution">
    <text evidence="3">The sequence shown here is derived from an EMBL/GenBank/DDBJ whole genome shotgun (WGS) entry which is preliminary data.</text>
</comment>
<sequence>MLSDPAPRPPTCYDPATPPHRDEQGVHVYDHATIRALLRDPQRVTSDVSEMITPEQRDHLHPVSTFVWATDRRTLSGCPGRHAALRSAMAPWFTAEAAAARATTAAEIAAEVAAEIPAMHVEAHTSGGSFDVYLDYALPTAVTYLADWLGIAPSDVTYAVDDQLAAGDMFASWPPLAAPEMDEYYRELMSRPGLTGVAAEARDLVRAGTLTERESWGTLYAISVSAVATATTATLTVGLALENDLWPRMADPAQARPAVEEALRLGTPFPQASRFAREPFTVGDVAVQPGDQVLMWLTAANRDIPGPHRQPLDRFDPGRDTADHLGWGLGYHRCGGLHHARTTAVAAVTTLAQRCPDLTMAGPWKRYVGIDDGYVAAPAITLPDRSPPIPR</sequence>
<feature type="region of interest" description="Disordered" evidence="2">
    <location>
        <begin position="1"/>
        <end position="23"/>
    </location>
</feature>
<dbReference type="InterPro" id="IPR001128">
    <property type="entry name" value="Cyt_P450"/>
</dbReference>
<feature type="compositionally biased region" description="Pro residues" evidence="2">
    <location>
        <begin position="1"/>
        <end position="18"/>
    </location>
</feature>
<evidence type="ECO:0000256" key="1">
    <source>
        <dbReference type="ARBA" id="ARBA00010617"/>
    </source>
</evidence>
<dbReference type="Pfam" id="PF00067">
    <property type="entry name" value="p450"/>
    <property type="match status" value="1"/>
</dbReference>
<dbReference type="SUPFAM" id="SSF48264">
    <property type="entry name" value="Cytochrome P450"/>
    <property type="match status" value="1"/>
</dbReference>
<dbReference type="PANTHER" id="PTHR46696">
    <property type="entry name" value="P450, PUTATIVE (EUROFUNG)-RELATED"/>
    <property type="match status" value="1"/>
</dbReference>
<protein>
    <submittedName>
        <fullName evidence="3">Cytochrome P450</fullName>
    </submittedName>
</protein>
<dbReference type="InterPro" id="IPR002397">
    <property type="entry name" value="Cyt_P450_B"/>
</dbReference>
<evidence type="ECO:0000313" key="3">
    <source>
        <dbReference type="EMBL" id="MDT0351994.1"/>
    </source>
</evidence>
<dbReference type="PRINTS" id="PR00359">
    <property type="entry name" value="BP450"/>
</dbReference>
<dbReference type="Gene3D" id="1.10.630.10">
    <property type="entry name" value="Cytochrome P450"/>
    <property type="match status" value="1"/>
</dbReference>
<name>A0ABU2NDQ0_9PSEU</name>
<organism evidence="3 4">
    <name type="scientific">Pseudonocardia charpentierae</name>
    <dbReference type="NCBI Taxonomy" id="3075545"/>
    <lineage>
        <taxon>Bacteria</taxon>
        <taxon>Bacillati</taxon>
        <taxon>Actinomycetota</taxon>
        <taxon>Actinomycetes</taxon>
        <taxon>Pseudonocardiales</taxon>
        <taxon>Pseudonocardiaceae</taxon>
        <taxon>Pseudonocardia</taxon>
    </lineage>
</organism>
<gene>
    <name evidence="3" type="ORF">RM445_20915</name>
</gene>
<comment type="similarity">
    <text evidence="1">Belongs to the cytochrome P450 family.</text>
</comment>
<dbReference type="Proteomes" id="UP001183202">
    <property type="component" value="Unassembled WGS sequence"/>
</dbReference>
<proteinExistence type="inferred from homology"/>